<feature type="domain" description="Radical SAM core" evidence="7">
    <location>
        <begin position="22"/>
        <end position="247"/>
    </location>
</feature>
<dbReference type="Pfam" id="PF04055">
    <property type="entry name" value="Radical_SAM"/>
    <property type="match status" value="1"/>
</dbReference>
<evidence type="ECO:0000256" key="5">
    <source>
        <dbReference type="ARBA" id="ARBA00023004"/>
    </source>
</evidence>
<proteinExistence type="predicted"/>
<reference key="1">
    <citation type="submission" date="2010-11" db="EMBL/GenBank/DDBJ databases">
        <title>Complete sequence of Caldicellulosiruptor kronotskyensis 2002.</title>
        <authorList>
            <consortium name="US DOE Joint Genome Institute"/>
            <person name="Lucas S."/>
            <person name="Copeland A."/>
            <person name="Lapidus A."/>
            <person name="Cheng J.-F."/>
            <person name="Bruce D."/>
            <person name="Goodwin L."/>
            <person name="Pitluck S."/>
            <person name="Davenport K."/>
            <person name="Detter J.C."/>
            <person name="Han C."/>
            <person name="Tapia R."/>
            <person name="Land M."/>
            <person name="Hauser L."/>
            <person name="Jeffries C."/>
            <person name="Kyrpides N."/>
            <person name="Ivanova N."/>
            <person name="Mikhailova N."/>
            <person name="Blumer-Schuette S.E."/>
            <person name="Kelly R.M."/>
            <person name="Woyke T."/>
        </authorList>
    </citation>
    <scope>NUCLEOTIDE SEQUENCE</scope>
    <source>
        <strain>2002</strain>
    </source>
</reference>
<dbReference type="CDD" id="cd01335">
    <property type="entry name" value="Radical_SAM"/>
    <property type="match status" value="1"/>
</dbReference>
<dbReference type="SUPFAM" id="SSF102114">
    <property type="entry name" value="Radical SAM enzymes"/>
    <property type="match status" value="1"/>
</dbReference>
<evidence type="ECO:0000259" key="7">
    <source>
        <dbReference type="PROSITE" id="PS51918"/>
    </source>
</evidence>
<dbReference type="GO" id="GO:0046872">
    <property type="term" value="F:metal ion binding"/>
    <property type="evidence" value="ECO:0007669"/>
    <property type="project" value="UniProtKB-KW"/>
</dbReference>
<sequence>MVAQIKPICGLDRVKLSAVIPLETPFSLYVFPTTFCNFKCIYCAHSLGLKEMKKRYNFEAQNMDIETFNLIVEQVKKFPQKLKLLSLTGQGEPLINRNISKMVEIAKKNDIAERIEIITNGSLLNKEVAKSLIEAGLDTIRISIQGLSAEKYKNICNYQLNFDEFINNIRYFFENKKQCNVFVKIMDIALEEGESEKFYDIFSKISDRMYIEKCKPVYDGVKYPEEAYNSIDRYGRAHIRRKVCPLPFYMLAIFPNGDVVPCDSIYKPIVLGNVHRDTLFDIWNGNKLKEFWLMQLKNMRQKNEKCAKCCAPDDVAHPEDELDSEAENILKRLTK</sequence>
<dbReference type="PANTHER" id="PTHR11228:SF7">
    <property type="entry name" value="PQQA PEPTIDE CYCLASE"/>
    <property type="match status" value="1"/>
</dbReference>
<keyword evidence="2" id="KW-0004">4Fe-4S</keyword>
<evidence type="ECO:0000256" key="3">
    <source>
        <dbReference type="ARBA" id="ARBA00022691"/>
    </source>
</evidence>
<dbReference type="SFLD" id="SFLDS00029">
    <property type="entry name" value="Radical_SAM"/>
    <property type="match status" value="1"/>
</dbReference>
<dbReference type="PATRIC" id="fig|632348.3.peg.1119"/>
<evidence type="ECO:0000256" key="4">
    <source>
        <dbReference type="ARBA" id="ARBA00022723"/>
    </source>
</evidence>
<dbReference type="InterPro" id="IPR034391">
    <property type="entry name" value="AdoMet-like_SPASM_containing"/>
</dbReference>
<dbReference type="Proteomes" id="UP000006835">
    <property type="component" value="Chromosome"/>
</dbReference>
<dbReference type="InterPro" id="IPR050377">
    <property type="entry name" value="Radical_SAM_PqqE_MftC-like"/>
</dbReference>
<dbReference type="HOGENOM" id="CLU_009273_1_2_9"/>
<dbReference type="PANTHER" id="PTHR11228">
    <property type="entry name" value="RADICAL SAM DOMAIN PROTEIN"/>
    <property type="match status" value="1"/>
</dbReference>
<name>E4SCJ4_CALK2</name>
<dbReference type="Pfam" id="PF13186">
    <property type="entry name" value="SPASM"/>
    <property type="match status" value="1"/>
</dbReference>
<dbReference type="OrthoDB" id="9764725at2"/>
<comment type="cofactor">
    <cofactor evidence="1">
        <name>[4Fe-4S] cluster</name>
        <dbReference type="ChEBI" id="CHEBI:49883"/>
    </cofactor>
</comment>
<dbReference type="NCBIfam" id="TIGR04085">
    <property type="entry name" value="rSAM_more_4Fe4S"/>
    <property type="match status" value="1"/>
</dbReference>
<keyword evidence="6" id="KW-0411">Iron-sulfur</keyword>
<protein>
    <submittedName>
        <fullName evidence="8">Radical SAM domain protein</fullName>
    </submittedName>
</protein>
<keyword evidence="5" id="KW-0408">Iron</keyword>
<evidence type="ECO:0000256" key="2">
    <source>
        <dbReference type="ARBA" id="ARBA00022485"/>
    </source>
</evidence>
<reference evidence="8 9" key="2">
    <citation type="journal article" date="2011" name="J. Bacteriol.">
        <title>Complete genome sequences for the anaerobic, extremely thermophilic plant biomass-degrading bacteria Caldicellulosiruptor hydrothermalis, Caldicellulosiruptor kristjanssonii, Caldicellulosiruptor kronotskyensis, Caldicellulosiruptor owensenis, and Caldicellulosiruptor lactoaceticus.</title>
        <authorList>
            <person name="Blumer-Schuette S.E."/>
            <person name="Ozdemir I."/>
            <person name="Mistry D."/>
            <person name="Lucas S."/>
            <person name="Lapidus A."/>
            <person name="Cheng J.F."/>
            <person name="Goodwin L.A."/>
            <person name="Pitluck S."/>
            <person name="Land M.L."/>
            <person name="Hauser L.J."/>
            <person name="Woyke T."/>
            <person name="Mikhailova N."/>
            <person name="Pati A."/>
            <person name="Kyrpides N.C."/>
            <person name="Ivanova N."/>
            <person name="Detter J.C."/>
            <person name="Walston-Davenport K."/>
            <person name="Han S."/>
            <person name="Adams M.W."/>
            <person name="Kelly R.M."/>
        </authorList>
    </citation>
    <scope>NUCLEOTIDE SEQUENCE [LARGE SCALE GENOMIC DNA]</scope>
    <source>
        <strain evidence="9">DSM 18902 / VKM B-2412 / 2002</strain>
    </source>
</reference>
<dbReference type="GO" id="GO:0051536">
    <property type="term" value="F:iron-sulfur cluster binding"/>
    <property type="evidence" value="ECO:0007669"/>
    <property type="project" value="UniProtKB-KW"/>
</dbReference>
<dbReference type="SFLD" id="SFLDG01067">
    <property type="entry name" value="SPASM/twitch_domain_containing"/>
    <property type="match status" value="1"/>
</dbReference>
<accession>E4SCJ4</accession>
<evidence type="ECO:0000256" key="1">
    <source>
        <dbReference type="ARBA" id="ARBA00001966"/>
    </source>
</evidence>
<keyword evidence="3" id="KW-0949">S-adenosyl-L-methionine</keyword>
<dbReference type="InterPro" id="IPR013785">
    <property type="entry name" value="Aldolase_TIM"/>
</dbReference>
<keyword evidence="4" id="KW-0479">Metal-binding</keyword>
<evidence type="ECO:0000313" key="9">
    <source>
        <dbReference type="Proteomes" id="UP000006835"/>
    </source>
</evidence>
<dbReference type="EMBL" id="CP002330">
    <property type="protein sequence ID" value="ADQ45928.1"/>
    <property type="molecule type" value="Genomic_DNA"/>
</dbReference>
<gene>
    <name evidence="8" type="ordered locus">Calkro_1057</name>
</gene>
<dbReference type="InterPro" id="IPR023885">
    <property type="entry name" value="4Fe4S-binding_SPASM_dom"/>
</dbReference>
<dbReference type="CDD" id="cd21109">
    <property type="entry name" value="SPASM"/>
    <property type="match status" value="1"/>
</dbReference>
<dbReference type="PROSITE" id="PS51918">
    <property type="entry name" value="RADICAL_SAM"/>
    <property type="match status" value="1"/>
</dbReference>
<dbReference type="Gene3D" id="3.20.20.70">
    <property type="entry name" value="Aldolase class I"/>
    <property type="match status" value="1"/>
</dbReference>
<keyword evidence="9" id="KW-1185">Reference proteome</keyword>
<evidence type="ECO:0000313" key="8">
    <source>
        <dbReference type="EMBL" id="ADQ45928.1"/>
    </source>
</evidence>
<dbReference type="KEGG" id="ckn:Calkro_1057"/>
<dbReference type="RefSeq" id="WP_013430046.1">
    <property type="nucleotide sequence ID" value="NC_014720.1"/>
</dbReference>
<dbReference type="AlphaFoldDB" id="E4SCJ4"/>
<dbReference type="GO" id="GO:0003824">
    <property type="term" value="F:catalytic activity"/>
    <property type="evidence" value="ECO:0007669"/>
    <property type="project" value="InterPro"/>
</dbReference>
<dbReference type="InterPro" id="IPR007197">
    <property type="entry name" value="rSAM"/>
</dbReference>
<dbReference type="InterPro" id="IPR058240">
    <property type="entry name" value="rSAM_sf"/>
</dbReference>
<organism evidence="8 9">
    <name type="scientific">Caldicellulosiruptor kronotskyensis (strain DSM 18902 / VKM B-2412 / 2002)</name>
    <dbReference type="NCBI Taxonomy" id="632348"/>
    <lineage>
        <taxon>Bacteria</taxon>
        <taxon>Bacillati</taxon>
        <taxon>Bacillota</taxon>
        <taxon>Bacillota incertae sedis</taxon>
        <taxon>Caldicellulosiruptorales</taxon>
        <taxon>Caldicellulosiruptoraceae</taxon>
        <taxon>Caldicellulosiruptor</taxon>
    </lineage>
</organism>
<dbReference type="SFLD" id="SFLDG01387">
    <property type="entry name" value="BtrN-like_SPASM_domain_contain"/>
    <property type="match status" value="1"/>
</dbReference>
<evidence type="ECO:0000256" key="6">
    <source>
        <dbReference type="ARBA" id="ARBA00023014"/>
    </source>
</evidence>